<dbReference type="PANTHER" id="PTHR31912:SF34">
    <property type="entry name" value="NOTOCHORD-RELATED PROTEIN"/>
    <property type="match status" value="1"/>
</dbReference>
<dbReference type="PANTHER" id="PTHR31912">
    <property type="entry name" value="IP13529P"/>
    <property type="match status" value="1"/>
</dbReference>
<name>A0A0L6UGL9_9BASI</name>
<reference evidence="1 2" key="1">
    <citation type="submission" date="2015-08" db="EMBL/GenBank/DDBJ databases">
        <title>Next Generation Sequencing and Analysis of the Genome of Puccinia sorghi L Schw, the Causal Agent of Maize Common Rust.</title>
        <authorList>
            <person name="Rochi L."/>
            <person name="Burguener G."/>
            <person name="Darino M."/>
            <person name="Turjanski A."/>
            <person name="Kreff E."/>
            <person name="Dieguez M.J."/>
            <person name="Sacco F."/>
        </authorList>
    </citation>
    <scope>NUCLEOTIDE SEQUENCE [LARGE SCALE GENOMIC DNA]</scope>
    <source>
        <strain evidence="1 2">RO10H11247</strain>
    </source>
</reference>
<evidence type="ECO:0000313" key="2">
    <source>
        <dbReference type="Proteomes" id="UP000037035"/>
    </source>
</evidence>
<dbReference type="EMBL" id="LAVV01011520">
    <property type="protein sequence ID" value="KNZ47683.1"/>
    <property type="molecule type" value="Genomic_DNA"/>
</dbReference>
<dbReference type="OrthoDB" id="2246127at2759"/>
<dbReference type="AlphaFoldDB" id="A0A0L6UGL9"/>
<evidence type="ECO:0000313" key="1">
    <source>
        <dbReference type="EMBL" id="KNZ47683.1"/>
    </source>
</evidence>
<dbReference type="VEuPathDB" id="FungiDB:VP01_6220g1"/>
<accession>A0A0L6UGL9</accession>
<keyword evidence="2" id="KW-1185">Reference proteome</keyword>
<gene>
    <name evidence="1" type="ORF">VP01_6220g1</name>
</gene>
<proteinExistence type="predicted"/>
<organism evidence="1 2">
    <name type="scientific">Puccinia sorghi</name>
    <dbReference type="NCBI Taxonomy" id="27349"/>
    <lineage>
        <taxon>Eukaryota</taxon>
        <taxon>Fungi</taxon>
        <taxon>Dikarya</taxon>
        <taxon>Basidiomycota</taxon>
        <taxon>Pucciniomycotina</taxon>
        <taxon>Pucciniomycetes</taxon>
        <taxon>Pucciniales</taxon>
        <taxon>Pucciniaceae</taxon>
        <taxon>Puccinia</taxon>
    </lineage>
</organism>
<comment type="caution">
    <text evidence="1">The sequence shown here is derived from an EMBL/GenBank/DDBJ whole genome shotgun (WGS) entry which is preliminary data.</text>
</comment>
<dbReference type="Proteomes" id="UP000037035">
    <property type="component" value="Unassembled WGS sequence"/>
</dbReference>
<sequence length="171" mass="19236">MSVWGPCCRINRSALASQNKTFEIYPLPNPWRTKAKGRLPINLYLDYTSGNISKKFNKHIVYYCTLAGLPPKLSNMEYNCHVVCLQYCWSLGPERTSCGSVEVCLDHSAYSSVLRKNVLVISVVLSFQANTSMAEIPNTPILGKALHACRMCNLKACKKGRHKIMFLGSWD</sequence>
<dbReference type="STRING" id="27349.A0A0L6UGL9"/>
<protein>
    <submittedName>
        <fullName evidence="1">Uncharacterized protein</fullName>
    </submittedName>
</protein>